<feature type="region of interest" description="Disordered" evidence="1">
    <location>
        <begin position="639"/>
        <end position="696"/>
    </location>
</feature>
<organism evidence="3 4">
    <name type="scientific">Syphacia muris</name>
    <dbReference type="NCBI Taxonomy" id="451379"/>
    <lineage>
        <taxon>Eukaryota</taxon>
        <taxon>Metazoa</taxon>
        <taxon>Ecdysozoa</taxon>
        <taxon>Nematoda</taxon>
        <taxon>Chromadorea</taxon>
        <taxon>Rhabditida</taxon>
        <taxon>Spirurina</taxon>
        <taxon>Oxyuridomorpha</taxon>
        <taxon>Oxyuroidea</taxon>
        <taxon>Oxyuridae</taxon>
        <taxon>Syphacia</taxon>
    </lineage>
</organism>
<dbReference type="PANTHER" id="PTHR36949">
    <property type="entry name" value="PROTEIN CBR-LIN-66"/>
    <property type="match status" value="1"/>
</dbReference>
<name>A0A0N5AT04_9BILA</name>
<protein>
    <submittedName>
        <fullName evidence="4">Endo/exonuclease/phosphatase domain-containing protein</fullName>
    </submittedName>
</protein>
<dbReference type="GO" id="GO:0010629">
    <property type="term" value="P:negative regulation of gene expression"/>
    <property type="evidence" value="ECO:0007669"/>
    <property type="project" value="TreeGrafter"/>
</dbReference>
<dbReference type="AlphaFoldDB" id="A0A0N5AT04"/>
<dbReference type="STRING" id="451379.A0A0N5AT04"/>
<evidence type="ECO:0000313" key="3">
    <source>
        <dbReference type="Proteomes" id="UP000046393"/>
    </source>
</evidence>
<feature type="domain" description="Lin-66-like winged helix" evidence="2">
    <location>
        <begin position="219"/>
        <end position="299"/>
    </location>
</feature>
<reference evidence="4" key="1">
    <citation type="submission" date="2017-02" db="UniProtKB">
        <authorList>
            <consortium name="WormBaseParasite"/>
        </authorList>
    </citation>
    <scope>IDENTIFICATION</scope>
</reference>
<dbReference type="InterPro" id="IPR058991">
    <property type="entry name" value="Lin-66-like_WHD"/>
</dbReference>
<dbReference type="Proteomes" id="UP000046393">
    <property type="component" value="Unplaced"/>
</dbReference>
<evidence type="ECO:0000256" key="1">
    <source>
        <dbReference type="SAM" id="MobiDB-lite"/>
    </source>
</evidence>
<dbReference type="Pfam" id="PF26288">
    <property type="entry name" value="WHD_lin-66"/>
    <property type="match status" value="1"/>
</dbReference>
<dbReference type="WBParaSite" id="SMUV_0000794201-mRNA-1">
    <property type="protein sequence ID" value="SMUV_0000794201-mRNA-1"/>
    <property type="gene ID" value="SMUV_0000794201"/>
</dbReference>
<feature type="compositionally biased region" description="Low complexity" evidence="1">
    <location>
        <begin position="653"/>
        <end position="668"/>
    </location>
</feature>
<dbReference type="PANTHER" id="PTHR36949:SF1">
    <property type="entry name" value="ANAPHASE-PROMOTING COMPLEX SUBUNIT 1-RELATED"/>
    <property type="match status" value="1"/>
</dbReference>
<sequence>MAFERGGRNYRGVRPGQEMWTQNFVQQDKFIPALRSRRDCGYWTQHVAGAIPCDSENQNGFMFGMANVNGVNFGRPIPPVYDAKNNVGKNMPLKPQGVRPMNGDMFIFSADNAGEMTTVSGVGELTWLSSKAGLITCKQTNKTVSFQTKDFCDQAVTDLRDVLCVGFTLCYQATTSDASDHLIATNVAPLQGIDSEKEFFGSEEVDLEAAQARATSGPPRSPKDLYSVALESKAIPVILSVFKSHGGPFCQLSSLHSHICSTEDRELNLYIGTSSLKRRQFIEKRTHLFDEIQGDQVLLVDFCYLCLLSVRLQPPTVYQTVKLLSRYLLCRGGVTSTKALYDFYLSCPELVEERQFFESSGGQAAFIRLIKTHSWIFALFPSQGFVSARRNLPHFDYAEYFKKNLSNYAPSRRGIPSSPMLNPITSAPIINPMTAPPATVSLTRPGSTIGQDSVSHAFSVPQAPVNNLQSVPVNYNQFPPKRSTSLSNPPSNAAWNDIISTAVPPVNGLPEISAPNNFPSNQFNGEFIGDSFSLWNQARSYSTGSSSALSGGSNYVEPTRKVFKDSSTQTDLTAKDYQFNEETLRELCGRCAERIASALPAPLLSTLLNNLSLSHSPVDCCPSSPNRFNTISSSLSNSVNSQPLGTTNHLNGAASQKSSSSSSASIVSPTEDVYSLSSGTPTTVEGSPEQEGRDYDPFKTLVFLNSDRGLSNGIF</sequence>
<dbReference type="GO" id="GO:0005737">
    <property type="term" value="C:cytoplasm"/>
    <property type="evidence" value="ECO:0007669"/>
    <property type="project" value="TreeGrafter"/>
</dbReference>
<accession>A0A0N5AT04</accession>
<evidence type="ECO:0000313" key="4">
    <source>
        <dbReference type="WBParaSite" id="SMUV_0000794201-mRNA-1"/>
    </source>
</evidence>
<evidence type="ECO:0000259" key="2">
    <source>
        <dbReference type="Pfam" id="PF26288"/>
    </source>
</evidence>
<keyword evidence="3" id="KW-1185">Reference proteome</keyword>
<proteinExistence type="predicted"/>
<feature type="compositionally biased region" description="Polar residues" evidence="1">
    <location>
        <begin position="675"/>
        <end position="685"/>
    </location>
</feature>